<keyword evidence="7 9" id="KW-0408">Iron</keyword>
<evidence type="ECO:0000256" key="7">
    <source>
        <dbReference type="ARBA" id="ARBA00023004"/>
    </source>
</evidence>
<dbReference type="SUPFAM" id="SSF48264">
    <property type="entry name" value="Cytochrome P450"/>
    <property type="match status" value="1"/>
</dbReference>
<dbReference type="OrthoDB" id="2789670at2759"/>
<dbReference type="CDD" id="cd11065">
    <property type="entry name" value="CYP64-like"/>
    <property type="match status" value="1"/>
</dbReference>
<evidence type="ECO:0000256" key="1">
    <source>
        <dbReference type="ARBA" id="ARBA00001971"/>
    </source>
</evidence>
<comment type="cofactor">
    <cofactor evidence="1 9">
        <name>heme</name>
        <dbReference type="ChEBI" id="CHEBI:30413"/>
    </cofactor>
</comment>
<evidence type="ECO:0000256" key="5">
    <source>
        <dbReference type="ARBA" id="ARBA00022723"/>
    </source>
</evidence>
<keyword evidence="11" id="KW-1133">Transmembrane helix</keyword>
<keyword evidence="5 9" id="KW-0479">Metal-binding</keyword>
<dbReference type="InterPro" id="IPR002401">
    <property type="entry name" value="Cyt_P450_E_grp-I"/>
</dbReference>
<dbReference type="GO" id="GO:0004497">
    <property type="term" value="F:monooxygenase activity"/>
    <property type="evidence" value="ECO:0007669"/>
    <property type="project" value="UniProtKB-KW"/>
</dbReference>
<dbReference type="InterPro" id="IPR001128">
    <property type="entry name" value="Cyt_P450"/>
</dbReference>
<dbReference type="PRINTS" id="PR00463">
    <property type="entry name" value="EP450I"/>
</dbReference>
<comment type="pathway">
    <text evidence="2">Secondary metabolite biosynthesis.</text>
</comment>
<gene>
    <name evidence="12" type="ORF">CPB83DRAFT_802665</name>
</gene>
<comment type="similarity">
    <text evidence="3 10">Belongs to the cytochrome P450 family.</text>
</comment>
<keyword evidence="11" id="KW-0812">Transmembrane</keyword>
<evidence type="ECO:0000313" key="12">
    <source>
        <dbReference type="EMBL" id="KAF9534613.1"/>
    </source>
</evidence>
<reference evidence="12" key="1">
    <citation type="submission" date="2020-11" db="EMBL/GenBank/DDBJ databases">
        <authorList>
            <consortium name="DOE Joint Genome Institute"/>
            <person name="Ahrendt S."/>
            <person name="Riley R."/>
            <person name="Andreopoulos W."/>
            <person name="Labutti K."/>
            <person name="Pangilinan J."/>
            <person name="Ruiz-Duenas F.J."/>
            <person name="Barrasa J.M."/>
            <person name="Sanchez-Garcia M."/>
            <person name="Camarero S."/>
            <person name="Miyauchi S."/>
            <person name="Serrano A."/>
            <person name="Linde D."/>
            <person name="Babiker R."/>
            <person name="Drula E."/>
            <person name="Ayuso-Fernandez I."/>
            <person name="Pacheco R."/>
            <person name="Padilla G."/>
            <person name="Ferreira P."/>
            <person name="Barriuso J."/>
            <person name="Kellner H."/>
            <person name="Castanera R."/>
            <person name="Alfaro M."/>
            <person name="Ramirez L."/>
            <person name="Pisabarro A.G."/>
            <person name="Kuo A."/>
            <person name="Tritt A."/>
            <person name="Lipzen A."/>
            <person name="He G."/>
            <person name="Yan M."/>
            <person name="Ng V."/>
            <person name="Cullen D."/>
            <person name="Martin F."/>
            <person name="Rosso M.-N."/>
            <person name="Henrissat B."/>
            <person name="Hibbett D."/>
            <person name="Martinez A.T."/>
            <person name="Grigoriev I.V."/>
        </authorList>
    </citation>
    <scope>NUCLEOTIDE SEQUENCE</scope>
    <source>
        <strain evidence="12">CBS 506.95</strain>
    </source>
</reference>
<dbReference type="InterPro" id="IPR050364">
    <property type="entry name" value="Cytochrome_P450_fung"/>
</dbReference>
<evidence type="ECO:0000256" key="3">
    <source>
        <dbReference type="ARBA" id="ARBA00010617"/>
    </source>
</evidence>
<evidence type="ECO:0000313" key="13">
    <source>
        <dbReference type="Proteomes" id="UP000807306"/>
    </source>
</evidence>
<comment type="caution">
    <text evidence="12">The sequence shown here is derived from an EMBL/GenBank/DDBJ whole genome shotgun (WGS) entry which is preliminary data.</text>
</comment>
<dbReference type="PANTHER" id="PTHR46300:SF7">
    <property type="entry name" value="P450, PUTATIVE (EUROFUNG)-RELATED"/>
    <property type="match status" value="1"/>
</dbReference>
<dbReference type="PANTHER" id="PTHR46300">
    <property type="entry name" value="P450, PUTATIVE (EUROFUNG)-RELATED-RELATED"/>
    <property type="match status" value="1"/>
</dbReference>
<evidence type="ECO:0000256" key="10">
    <source>
        <dbReference type="RuleBase" id="RU000461"/>
    </source>
</evidence>
<keyword evidence="4 9" id="KW-0349">Heme</keyword>
<keyword evidence="6 10" id="KW-0560">Oxidoreductase</keyword>
<evidence type="ECO:0000256" key="11">
    <source>
        <dbReference type="SAM" id="Phobius"/>
    </source>
</evidence>
<dbReference type="Proteomes" id="UP000807306">
    <property type="component" value="Unassembled WGS sequence"/>
</dbReference>
<feature type="transmembrane region" description="Helical" evidence="11">
    <location>
        <begin position="6"/>
        <end position="24"/>
    </location>
</feature>
<dbReference type="AlphaFoldDB" id="A0A9P6ETM9"/>
<keyword evidence="11" id="KW-0472">Membrane</keyword>
<dbReference type="GO" id="GO:0020037">
    <property type="term" value="F:heme binding"/>
    <property type="evidence" value="ECO:0007669"/>
    <property type="project" value="InterPro"/>
</dbReference>
<dbReference type="PRINTS" id="PR00385">
    <property type="entry name" value="P450"/>
</dbReference>
<dbReference type="EMBL" id="MU157825">
    <property type="protein sequence ID" value="KAF9534613.1"/>
    <property type="molecule type" value="Genomic_DNA"/>
</dbReference>
<dbReference type="InterPro" id="IPR036396">
    <property type="entry name" value="Cyt_P450_sf"/>
</dbReference>
<sequence length="510" mass="57370">MAHLPVSFSSIAIAVGVFIAVYIFNAQRKGRLPPGPRRAPIIGNAHQLPTARAWLGLAKMSKLYGDLMHVDVFGQSMLVVSSRKVAIDLLDKRSANYSDRPIIPMIELTGMREAFSLQPYGDTWRNQRRMVAQHFSTSYVAKYHALQERESRILVKKILAKPETIEDEVKLRTAIIIVRSTYGYYPQDLEDPMIAIPVQGMKNFNKASQPAEFLINILPSMKHLPRWLPGTSFFKAADEFEALYRKVVDDPYNWCRENLETGKALLPNICHDIWQKNPGNPSVYDHSQMRSAASSVLGAGLDSGMSSALTFFMNMILHPEVQRKAQLELDAVVGTDRLPQIIDRPNLPYVRSIVAETFRFMPAIPLALPHAVTEDDIYQGYHIPKGAWILPNVWQMLHDPAEYEDPMNFNPERFNNDDEAMEYAKDPAFGFGRRVCPGRLFAENSLFAIVSTTLATCKILPGLDAEGKEVLPSGQYTNGTIIFPEHFNIRLTPRSSAAAELLAEVIEIVE</sequence>
<dbReference type="PROSITE" id="PS00086">
    <property type="entry name" value="CYTOCHROME_P450"/>
    <property type="match status" value="1"/>
</dbReference>
<dbReference type="Pfam" id="PF00067">
    <property type="entry name" value="p450"/>
    <property type="match status" value="1"/>
</dbReference>
<evidence type="ECO:0000256" key="4">
    <source>
        <dbReference type="ARBA" id="ARBA00022617"/>
    </source>
</evidence>
<proteinExistence type="inferred from homology"/>
<evidence type="ECO:0000256" key="9">
    <source>
        <dbReference type="PIRSR" id="PIRSR602401-1"/>
    </source>
</evidence>
<dbReference type="Gene3D" id="1.10.630.10">
    <property type="entry name" value="Cytochrome P450"/>
    <property type="match status" value="1"/>
</dbReference>
<dbReference type="GO" id="GO:0005506">
    <property type="term" value="F:iron ion binding"/>
    <property type="evidence" value="ECO:0007669"/>
    <property type="project" value="InterPro"/>
</dbReference>
<organism evidence="12 13">
    <name type="scientific">Crepidotus variabilis</name>
    <dbReference type="NCBI Taxonomy" id="179855"/>
    <lineage>
        <taxon>Eukaryota</taxon>
        <taxon>Fungi</taxon>
        <taxon>Dikarya</taxon>
        <taxon>Basidiomycota</taxon>
        <taxon>Agaricomycotina</taxon>
        <taxon>Agaricomycetes</taxon>
        <taxon>Agaricomycetidae</taxon>
        <taxon>Agaricales</taxon>
        <taxon>Agaricineae</taxon>
        <taxon>Crepidotaceae</taxon>
        <taxon>Crepidotus</taxon>
    </lineage>
</organism>
<accession>A0A9P6ETM9</accession>
<feature type="binding site" description="axial binding residue" evidence="9">
    <location>
        <position position="436"/>
    </location>
    <ligand>
        <name>heme</name>
        <dbReference type="ChEBI" id="CHEBI:30413"/>
    </ligand>
    <ligandPart>
        <name>Fe</name>
        <dbReference type="ChEBI" id="CHEBI:18248"/>
    </ligandPart>
</feature>
<evidence type="ECO:0000256" key="8">
    <source>
        <dbReference type="ARBA" id="ARBA00023033"/>
    </source>
</evidence>
<name>A0A9P6ETM9_9AGAR</name>
<protein>
    <submittedName>
        <fullName evidence="12">Monooxygenase</fullName>
    </submittedName>
</protein>
<dbReference type="InterPro" id="IPR017972">
    <property type="entry name" value="Cyt_P450_CS"/>
</dbReference>
<dbReference type="GO" id="GO:0016705">
    <property type="term" value="F:oxidoreductase activity, acting on paired donors, with incorporation or reduction of molecular oxygen"/>
    <property type="evidence" value="ECO:0007669"/>
    <property type="project" value="InterPro"/>
</dbReference>
<evidence type="ECO:0000256" key="6">
    <source>
        <dbReference type="ARBA" id="ARBA00023002"/>
    </source>
</evidence>
<keyword evidence="13" id="KW-1185">Reference proteome</keyword>
<keyword evidence="8 10" id="KW-0503">Monooxygenase</keyword>
<evidence type="ECO:0000256" key="2">
    <source>
        <dbReference type="ARBA" id="ARBA00005179"/>
    </source>
</evidence>